<organism evidence="9 10">
    <name type="scientific">Nocardioides baekrokdamisoli</name>
    <dbReference type="NCBI Taxonomy" id="1804624"/>
    <lineage>
        <taxon>Bacteria</taxon>
        <taxon>Bacillati</taxon>
        <taxon>Actinomycetota</taxon>
        <taxon>Actinomycetes</taxon>
        <taxon>Propionibacteriales</taxon>
        <taxon>Nocardioidaceae</taxon>
        <taxon>Nocardioides</taxon>
    </lineage>
</organism>
<evidence type="ECO:0000313" key="9">
    <source>
        <dbReference type="EMBL" id="BBH17558.1"/>
    </source>
</evidence>
<keyword evidence="6" id="KW-0456">Lyase</keyword>
<protein>
    <recommendedName>
        <fullName evidence="5">2-dehydro-3-deoxy-phosphogluconate aldolase</fullName>
        <ecNumber evidence="5">4.1.2.14</ecNumber>
    </recommendedName>
</protein>
<proteinExistence type="inferred from homology"/>
<comment type="similarity">
    <text evidence="3">Belongs to the KHG/KDPG aldolase family.</text>
</comment>
<evidence type="ECO:0000256" key="1">
    <source>
        <dbReference type="ARBA" id="ARBA00000654"/>
    </source>
</evidence>
<dbReference type="Gene3D" id="3.20.20.70">
    <property type="entry name" value="Aldolase class I"/>
    <property type="match status" value="1"/>
</dbReference>
<sequence>MITMLEGFRTIPVCTLRSPAEARPLGEALVAGGLPVVEVTLRTPDALAGLAEMCKVPGLTVGAGTVRTAQQMHEVLEAGAAFAVSPALTASLADAAHALGLPFIPGVATPTEIQTAVDAGFDTVKFFPAEASGGVRALKALTDVFVDVRFMPTGGITQDSARDYRALDQVFAVGGSWMLPLAAREAEDWEAVRLAVAACVASAEAER</sequence>
<keyword evidence="10" id="KW-1185">Reference proteome</keyword>
<dbReference type="EMBL" id="AP019307">
    <property type="protein sequence ID" value="BBH17558.1"/>
    <property type="molecule type" value="Genomic_DNA"/>
</dbReference>
<dbReference type="PANTHER" id="PTHR30246">
    <property type="entry name" value="2-KETO-3-DEOXY-6-PHOSPHOGLUCONATE ALDOLASE"/>
    <property type="match status" value="1"/>
</dbReference>
<dbReference type="KEGG" id="nbe:Back2_18450"/>
<dbReference type="GO" id="GO:0008675">
    <property type="term" value="F:2-dehydro-3-deoxy-phosphogluconate aldolase activity"/>
    <property type="evidence" value="ECO:0007669"/>
    <property type="project" value="UniProtKB-EC"/>
</dbReference>
<dbReference type="SUPFAM" id="SSF51569">
    <property type="entry name" value="Aldolase"/>
    <property type="match status" value="1"/>
</dbReference>
<dbReference type="InterPro" id="IPR000887">
    <property type="entry name" value="Aldlse_KDPG_KHG"/>
</dbReference>
<evidence type="ECO:0000256" key="3">
    <source>
        <dbReference type="ARBA" id="ARBA00006906"/>
    </source>
</evidence>
<dbReference type="NCBIfam" id="TIGR01182">
    <property type="entry name" value="eda"/>
    <property type="match status" value="1"/>
</dbReference>
<dbReference type="CDD" id="cd00452">
    <property type="entry name" value="KDPG_aldolase"/>
    <property type="match status" value="1"/>
</dbReference>
<evidence type="ECO:0000256" key="5">
    <source>
        <dbReference type="ARBA" id="ARBA00013063"/>
    </source>
</evidence>
<evidence type="ECO:0000256" key="6">
    <source>
        <dbReference type="ARBA" id="ARBA00023239"/>
    </source>
</evidence>
<evidence type="ECO:0000256" key="7">
    <source>
        <dbReference type="ARBA" id="ARBA00023270"/>
    </source>
</evidence>
<comment type="catalytic activity">
    <reaction evidence="1">
        <text>2-dehydro-3-deoxy-6-phospho-D-gluconate = D-glyceraldehyde 3-phosphate + pyruvate</text>
        <dbReference type="Rhea" id="RHEA:17089"/>
        <dbReference type="ChEBI" id="CHEBI:15361"/>
        <dbReference type="ChEBI" id="CHEBI:57569"/>
        <dbReference type="ChEBI" id="CHEBI:59776"/>
        <dbReference type="EC" id="4.1.2.14"/>
    </reaction>
</comment>
<evidence type="ECO:0000313" key="10">
    <source>
        <dbReference type="Proteomes" id="UP000271573"/>
    </source>
</evidence>
<keyword evidence="8" id="KW-0119">Carbohydrate metabolism</keyword>
<dbReference type="Pfam" id="PF01081">
    <property type="entry name" value="Aldolase"/>
    <property type="match status" value="1"/>
</dbReference>
<dbReference type="PANTHER" id="PTHR30246:SF1">
    <property type="entry name" value="2-DEHYDRO-3-DEOXY-6-PHOSPHOGALACTONATE ALDOLASE-RELATED"/>
    <property type="match status" value="1"/>
</dbReference>
<dbReference type="AlphaFoldDB" id="A0A3G9J1X2"/>
<evidence type="ECO:0000256" key="8">
    <source>
        <dbReference type="ARBA" id="ARBA00023277"/>
    </source>
</evidence>
<dbReference type="InterPro" id="IPR031337">
    <property type="entry name" value="KDPG/KHG_AS_1"/>
</dbReference>
<comment type="pathway">
    <text evidence="2">Carbohydrate acid metabolism; 2-dehydro-3-deoxy-D-gluconate degradation; D-glyceraldehyde 3-phosphate and pyruvate from 2-dehydro-3-deoxy-D-gluconate: step 2/2.</text>
</comment>
<accession>A0A3G9J1X2</accession>
<keyword evidence="7" id="KW-0704">Schiff base</keyword>
<reference evidence="9 10" key="1">
    <citation type="submission" date="2018-11" db="EMBL/GenBank/DDBJ databases">
        <title>Complete genome sequence of Nocardioides baekrokdamisoli strain KCTC 39748.</title>
        <authorList>
            <person name="Kang S.W."/>
            <person name="Lee K.C."/>
            <person name="Kim K.K."/>
            <person name="Kim J.S."/>
            <person name="Kim D.S."/>
            <person name="Ko S.H."/>
            <person name="Yang S.H."/>
            <person name="Shin Y.K."/>
            <person name="Lee J.S."/>
        </authorList>
    </citation>
    <scope>NUCLEOTIDE SEQUENCE [LARGE SCALE GENOMIC DNA]</scope>
    <source>
        <strain evidence="9 10">KCTC 39748</strain>
    </source>
</reference>
<dbReference type="EC" id="4.1.2.14" evidence="5"/>
<dbReference type="InterPro" id="IPR013785">
    <property type="entry name" value="Aldolase_TIM"/>
</dbReference>
<dbReference type="PROSITE" id="PS00160">
    <property type="entry name" value="ALDOLASE_KDPG_KHG_2"/>
    <property type="match status" value="1"/>
</dbReference>
<name>A0A3G9J1X2_9ACTN</name>
<dbReference type="Proteomes" id="UP000271573">
    <property type="component" value="Chromosome"/>
</dbReference>
<dbReference type="PROSITE" id="PS00159">
    <property type="entry name" value="ALDOLASE_KDPG_KHG_1"/>
    <property type="match status" value="1"/>
</dbReference>
<evidence type="ECO:0000256" key="2">
    <source>
        <dbReference type="ARBA" id="ARBA00004736"/>
    </source>
</evidence>
<dbReference type="InterPro" id="IPR031338">
    <property type="entry name" value="KDPG/KHG_AS_2"/>
</dbReference>
<evidence type="ECO:0000256" key="4">
    <source>
        <dbReference type="ARBA" id="ARBA00011233"/>
    </source>
</evidence>
<gene>
    <name evidence="9" type="ORF">Back2_18450</name>
</gene>
<comment type="subunit">
    <text evidence="4">Homotrimer.</text>
</comment>